<name>A0A316U8N0_9BASI</name>
<dbReference type="GeneID" id="37011410"/>
<dbReference type="AlphaFoldDB" id="A0A316U8N0"/>
<keyword evidence="2" id="KW-1185">Reference proteome</keyword>
<accession>A0A316U8N0</accession>
<dbReference type="Proteomes" id="UP000245942">
    <property type="component" value="Unassembled WGS sequence"/>
</dbReference>
<dbReference type="EMBL" id="KZ819327">
    <property type="protein sequence ID" value="PWN20821.1"/>
    <property type="molecule type" value="Genomic_DNA"/>
</dbReference>
<protein>
    <submittedName>
        <fullName evidence="1">Uncharacterized protein</fullName>
    </submittedName>
</protein>
<reference evidence="1 2" key="1">
    <citation type="journal article" date="2018" name="Mol. Biol. Evol.">
        <title>Broad Genomic Sampling Reveals a Smut Pathogenic Ancestry of the Fungal Clade Ustilaginomycotina.</title>
        <authorList>
            <person name="Kijpornyongpan T."/>
            <person name="Mondo S.J."/>
            <person name="Barry K."/>
            <person name="Sandor L."/>
            <person name="Lee J."/>
            <person name="Lipzen A."/>
            <person name="Pangilinan J."/>
            <person name="LaButti K."/>
            <person name="Hainaut M."/>
            <person name="Henrissat B."/>
            <person name="Grigoriev I.V."/>
            <person name="Spatafora J.W."/>
            <person name="Aime M.C."/>
        </authorList>
    </citation>
    <scope>NUCLEOTIDE SEQUENCE [LARGE SCALE GENOMIC DNA]</scope>
    <source>
        <strain evidence="1 2">MCA 4718</strain>
    </source>
</reference>
<dbReference type="RefSeq" id="XP_025347981.1">
    <property type="nucleotide sequence ID" value="XM_025489676.1"/>
</dbReference>
<proteinExistence type="predicted"/>
<evidence type="ECO:0000313" key="1">
    <source>
        <dbReference type="EMBL" id="PWN20821.1"/>
    </source>
</evidence>
<organism evidence="1 2">
    <name type="scientific">Pseudomicrostroma glucosiphilum</name>
    <dbReference type="NCBI Taxonomy" id="1684307"/>
    <lineage>
        <taxon>Eukaryota</taxon>
        <taxon>Fungi</taxon>
        <taxon>Dikarya</taxon>
        <taxon>Basidiomycota</taxon>
        <taxon>Ustilaginomycotina</taxon>
        <taxon>Exobasidiomycetes</taxon>
        <taxon>Microstromatales</taxon>
        <taxon>Microstromatales incertae sedis</taxon>
        <taxon>Pseudomicrostroma</taxon>
    </lineage>
</organism>
<sequence length="243" mass="26289">MRRYLQQDFSPGHQRISDPLLAAFGMRAGPPLRSAARGWGPNLHKRGPCSCAVSPATLRLARHAQPQCMQAQEEMGEIPALWTFRPSGLQASEQRGARLQSCTPKFVASQRENICPAAPLLRNSMILHGGCTPHRHPSSDYFPSFPPSDRSNRWRTVSLPREGAPRCGLGELTSRVWSSSEHKGGGSHVTSSAGFATAPSPHGPLLALNSWSAKALALGEGAELCRHSPKIRLHVSAGSLREV</sequence>
<evidence type="ECO:0000313" key="2">
    <source>
        <dbReference type="Proteomes" id="UP000245942"/>
    </source>
</evidence>
<gene>
    <name evidence="1" type="ORF">BCV69DRAFT_200388</name>
</gene>